<dbReference type="InterPro" id="IPR036397">
    <property type="entry name" value="RNaseH_sf"/>
</dbReference>
<reference evidence="6" key="1">
    <citation type="submission" date="2020-06" db="EMBL/GenBank/DDBJ databases">
        <authorList>
            <person name="Li T."/>
            <person name="Hu X."/>
            <person name="Zhang T."/>
            <person name="Song X."/>
            <person name="Zhang H."/>
            <person name="Dai N."/>
            <person name="Sheng W."/>
            <person name="Hou X."/>
            <person name="Wei L."/>
        </authorList>
    </citation>
    <scope>NUCLEOTIDE SEQUENCE</scope>
    <source>
        <strain evidence="6">G02</strain>
        <tissue evidence="6">Leaf</tissue>
    </source>
</reference>
<evidence type="ECO:0000256" key="2">
    <source>
        <dbReference type="PROSITE-ProRule" id="PRU00047"/>
    </source>
</evidence>
<dbReference type="InterPro" id="IPR012337">
    <property type="entry name" value="RNaseH-like_sf"/>
</dbReference>
<keyword evidence="1" id="KW-0378">Hydrolase</keyword>
<dbReference type="Pfam" id="PF22936">
    <property type="entry name" value="Pol_BBD"/>
    <property type="match status" value="1"/>
</dbReference>
<reference evidence="6" key="2">
    <citation type="journal article" date="2024" name="Plant">
        <title>Genomic evolution and insights into agronomic trait innovations of Sesamum species.</title>
        <authorList>
            <person name="Miao H."/>
            <person name="Wang L."/>
            <person name="Qu L."/>
            <person name="Liu H."/>
            <person name="Sun Y."/>
            <person name="Le M."/>
            <person name="Wang Q."/>
            <person name="Wei S."/>
            <person name="Zheng Y."/>
            <person name="Lin W."/>
            <person name="Duan Y."/>
            <person name="Cao H."/>
            <person name="Xiong S."/>
            <person name="Wang X."/>
            <person name="Wei L."/>
            <person name="Li C."/>
            <person name="Ma Q."/>
            <person name="Ju M."/>
            <person name="Zhao R."/>
            <person name="Li G."/>
            <person name="Mu C."/>
            <person name="Tian Q."/>
            <person name="Mei H."/>
            <person name="Zhang T."/>
            <person name="Gao T."/>
            <person name="Zhang H."/>
        </authorList>
    </citation>
    <scope>NUCLEOTIDE SEQUENCE</scope>
    <source>
        <strain evidence="6">G02</strain>
    </source>
</reference>
<dbReference type="SUPFAM" id="SSF56672">
    <property type="entry name" value="DNA/RNA polymerases"/>
    <property type="match status" value="1"/>
</dbReference>
<keyword evidence="2" id="KW-0479">Metal-binding</keyword>
<dbReference type="Pfam" id="PF13976">
    <property type="entry name" value="gag_pre-integrs"/>
    <property type="match status" value="1"/>
</dbReference>
<name>A0AAW2TTS9_SESRA</name>
<dbReference type="Pfam" id="PF25597">
    <property type="entry name" value="SH3_retrovirus"/>
    <property type="match status" value="1"/>
</dbReference>
<dbReference type="PANTHER" id="PTHR47592">
    <property type="entry name" value="PBF68 PROTEIN"/>
    <property type="match status" value="1"/>
</dbReference>
<feature type="domain" description="Integrase catalytic" evidence="5">
    <location>
        <begin position="507"/>
        <end position="680"/>
    </location>
</feature>
<dbReference type="Pfam" id="PF00665">
    <property type="entry name" value="rve"/>
    <property type="match status" value="1"/>
</dbReference>
<dbReference type="AlphaFoldDB" id="A0AAW2TTS9"/>
<accession>A0AAW2TTS9</accession>
<dbReference type="GO" id="GO:0015074">
    <property type="term" value="P:DNA integration"/>
    <property type="evidence" value="ECO:0007669"/>
    <property type="project" value="InterPro"/>
</dbReference>
<gene>
    <name evidence="6" type="ORF">Sradi_1703200</name>
</gene>
<dbReference type="CDD" id="cd09272">
    <property type="entry name" value="RNase_HI_RT_Ty1"/>
    <property type="match status" value="1"/>
</dbReference>
<keyword evidence="1" id="KW-0645">Protease</keyword>
<dbReference type="PROSITE" id="PS50158">
    <property type="entry name" value="ZF_CCHC"/>
    <property type="match status" value="1"/>
</dbReference>
<dbReference type="EMBL" id="JACGWJ010000007">
    <property type="protein sequence ID" value="KAL0407688.1"/>
    <property type="molecule type" value="Genomic_DNA"/>
</dbReference>
<comment type="caution">
    <text evidence="6">The sequence shown here is derived from an EMBL/GenBank/DDBJ whole genome shotgun (WGS) entry which is preliminary data.</text>
</comment>
<proteinExistence type="predicted"/>
<feature type="compositionally biased region" description="Polar residues" evidence="3">
    <location>
        <begin position="220"/>
        <end position="239"/>
    </location>
</feature>
<dbReference type="InterPro" id="IPR057670">
    <property type="entry name" value="SH3_retrovirus"/>
</dbReference>
<sequence>MATLSRTLPDLSKLEPLDGTNFKRWSQKLLIFFEQLDVDYVLFTNPPENPQLTSDTTTAIVSATQTETNRTNDDQKVKYERDNKTVRGHLLNHMSNTLFDLFVNQKSAKEIWETLETRYGGDDAGRKKYVVGKWLQFHMTDDKPIMDQVHEYENLVADVLSEGMKMCDTLQANVLLEKFPPSWSEYRNHLKHKKKDLNLQELISHMRTEEANRLKDKELSNPSSNSFKANLLNLPTKTGSKTKEKNSKREDNKKPSKTMMGKIQKNKVTCYCCGKTGHKAYQCYQRKDQQKPNHKQHAQTTPQVNLAETEEVIAAVVVEANLVENKSDWILDTGASKHFCSNKELFQELKEAADGECVYMGNSATAGVLGKGKVLLKLTSGKTLALQDVLYVPSLRRNLISGSLLNKVGLKIVLEADKVIITKNGDFIGKGYLADGLFVLNTMPFVSNKSISNSAYIVESVNIWHGRLGHVNFDSVKRLKSMNLIDISEADKCSKCSVCVESKFVRKPFKPVTQRCTELLELIHSDLADFKNTLSKGGKRYYISFVDDYSRYTKIYLLRNKDEATEMFLKYKCEVENQLDKKIKRLRTDRGGEYCTNFLKDFCEKNGIIHETSAPYTPQQNGIAERKNRTLKEMMNAMLLSSGMPDNMWGEAVLSACYILNRVPHKKLDKTPYELWKGFAPNLSYLKVWGCLAKVAYPDFRKSNIGPKTFDCVFIGYAQNSAAYRFMCLLDNSFCEARNAEFFELIFPFNKMHDSLAETSNNLDTSSSSITTIDEIRRSKRQRIERSFGPDFLTAFIVQDLDRINDHVVSAYLVEEDPKTYVEAITSIDSGFWKEAIKNELDSIMTNHTWDLVDLPIGSKPIKCKWIFKKKIKPDGSIDKFKARLVVVGYTQKEAFLNGDLEEEIYMEQPEGFIVPGLERKEADVILGVKIRKTENGFSLCQSHYIEKILKKFGCHDEIPVRTPYDPSACLKKNKGDSVSQADYAKIIGSVMFLMNYTRPDIAYAVSRLSRYTHNPNKDHWDALRRLLRYLKGTMNLCLHFNKYPAVLEGFCDANWVTDNDEVSSTSGYVFTLGGGAISWKSAKQTCIARSTMESEFIALELAGQEAEWLRNLVGDVPLWGSSVPVSLHCDSQAAIGIAKNYAYNGKRRHIRIRHGAVKELLKGGIISLEYVRSERNLADPLTKGLTRRIILETSRAMGLKPLE</sequence>
<evidence type="ECO:0000259" key="5">
    <source>
        <dbReference type="PROSITE" id="PS50994"/>
    </source>
</evidence>
<dbReference type="InterPro" id="IPR054722">
    <property type="entry name" value="PolX-like_BBD"/>
</dbReference>
<keyword evidence="2" id="KW-0862">Zinc</keyword>
<evidence type="ECO:0000256" key="3">
    <source>
        <dbReference type="SAM" id="MobiDB-lite"/>
    </source>
</evidence>
<dbReference type="Pfam" id="PF07727">
    <property type="entry name" value="RVT_2"/>
    <property type="match status" value="1"/>
</dbReference>
<dbReference type="PANTHER" id="PTHR47592:SF30">
    <property type="entry name" value="CCHC-TYPE DOMAIN-CONTAINING PROTEIN"/>
    <property type="match status" value="1"/>
</dbReference>
<dbReference type="InterPro" id="IPR001584">
    <property type="entry name" value="Integrase_cat-core"/>
</dbReference>
<dbReference type="InterPro" id="IPR013103">
    <property type="entry name" value="RVT_2"/>
</dbReference>
<dbReference type="Pfam" id="PF14223">
    <property type="entry name" value="Retrotran_gag_2"/>
    <property type="match status" value="1"/>
</dbReference>
<dbReference type="SUPFAM" id="SSF53098">
    <property type="entry name" value="Ribonuclease H-like"/>
    <property type="match status" value="1"/>
</dbReference>
<dbReference type="InterPro" id="IPR001878">
    <property type="entry name" value="Znf_CCHC"/>
</dbReference>
<organism evidence="6">
    <name type="scientific">Sesamum radiatum</name>
    <name type="common">Black benniseed</name>
    <dbReference type="NCBI Taxonomy" id="300843"/>
    <lineage>
        <taxon>Eukaryota</taxon>
        <taxon>Viridiplantae</taxon>
        <taxon>Streptophyta</taxon>
        <taxon>Embryophyta</taxon>
        <taxon>Tracheophyta</taxon>
        <taxon>Spermatophyta</taxon>
        <taxon>Magnoliopsida</taxon>
        <taxon>eudicotyledons</taxon>
        <taxon>Gunneridae</taxon>
        <taxon>Pentapetalae</taxon>
        <taxon>asterids</taxon>
        <taxon>lamiids</taxon>
        <taxon>Lamiales</taxon>
        <taxon>Pedaliaceae</taxon>
        <taxon>Sesamum</taxon>
    </lineage>
</organism>
<evidence type="ECO:0000259" key="4">
    <source>
        <dbReference type="PROSITE" id="PS50158"/>
    </source>
</evidence>
<evidence type="ECO:0000256" key="1">
    <source>
        <dbReference type="ARBA" id="ARBA00022750"/>
    </source>
</evidence>
<evidence type="ECO:0000313" key="6">
    <source>
        <dbReference type="EMBL" id="KAL0407688.1"/>
    </source>
</evidence>
<feature type="compositionally biased region" description="Basic and acidic residues" evidence="3">
    <location>
        <begin position="241"/>
        <end position="254"/>
    </location>
</feature>
<feature type="domain" description="CCHC-type" evidence="4">
    <location>
        <begin position="270"/>
        <end position="283"/>
    </location>
</feature>
<protein>
    <submittedName>
        <fullName evidence="6">Retrovirus-related Pol polyprotein from transposon TNT 1-94</fullName>
    </submittedName>
</protein>
<dbReference type="GO" id="GO:0003676">
    <property type="term" value="F:nucleic acid binding"/>
    <property type="evidence" value="ECO:0007669"/>
    <property type="project" value="InterPro"/>
</dbReference>
<dbReference type="Gene3D" id="3.30.420.10">
    <property type="entry name" value="Ribonuclease H-like superfamily/Ribonuclease H"/>
    <property type="match status" value="1"/>
</dbReference>
<dbReference type="GO" id="GO:0004190">
    <property type="term" value="F:aspartic-type endopeptidase activity"/>
    <property type="evidence" value="ECO:0007669"/>
    <property type="project" value="UniProtKB-KW"/>
</dbReference>
<keyword evidence="1" id="KW-0064">Aspartyl protease</keyword>
<dbReference type="InterPro" id="IPR025724">
    <property type="entry name" value="GAG-pre-integrase_dom"/>
</dbReference>
<feature type="region of interest" description="Disordered" evidence="3">
    <location>
        <begin position="212"/>
        <end position="260"/>
    </location>
</feature>
<dbReference type="GO" id="GO:0008270">
    <property type="term" value="F:zinc ion binding"/>
    <property type="evidence" value="ECO:0007669"/>
    <property type="project" value="UniProtKB-KW"/>
</dbReference>
<dbReference type="InterPro" id="IPR043502">
    <property type="entry name" value="DNA/RNA_pol_sf"/>
</dbReference>
<keyword evidence="2" id="KW-0863">Zinc-finger</keyword>
<dbReference type="PROSITE" id="PS50994">
    <property type="entry name" value="INTEGRASE"/>
    <property type="match status" value="1"/>
</dbReference>